<gene>
    <name evidence="1" type="ORF">J1N35_019997</name>
</gene>
<proteinExistence type="predicted"/>
<dbReference type="OrthoDB" id="1002559at2759"/>
<evidence type="ECO:0000313" key="2">
    <source>
        <dbReference type="Proteomes" id="UP000828251"/>
    </source>
</evidence>
<dbReference type="Proteomes" id="UP000828251">
    <property type="component" value="Unassembled WGS sequence"/>
</dbReference>
<dbReference type="EMBL" id="JAIQCV010000007">
    <property type="protein sequence ID" value="KAH1080236.1"/>
    <property type="molecule type" value="Genomic_DNA"/>
</dbReference>
<name>A0A9D3VCE2_9ROSI</name>
<evidence type="ECO:0000313" key="1">
    <source>
        <dbReference type="EMBL" id="KAH1080236.1"/>
    </source>
</evidence>
<protein>
    <submittedName>
        <fullName evidence="1">Uncharacterized protein</fullName>
    </submittedName>
</protein>
<comment type="caution">
    <text evidence="1">The sequence shown here is derived from an EMBL/GenBank/DDBJ whole genome shotgun (WGS) entry which is preliminary data.</text>
</comment>
<sequence length="162" mass="19180">MKSLGNIQKAMEWSSSSRLADLELDVREELECMLNHEELLWRQKVRCDWLQFRDRNTKYFHSRTIRRRKFNRIMALCTSSGEWSSDQSTLSDKEDDFDFLNKPILNDEIKNALFDMSPLKVPERRVTLAQSVLLAIPNFFMQSLMVPKGVCDEIEKITRQFI</sequence>
<organism evidence="1 2">
    <name type="scientific">Gossypium stocksii</name>
    <dbReference type="NCBI Taxonomy" id="47602"/>
    <lineage>
        <taxon>Eukaryota</taxon>
        <taxon>Viridiplantae</taxon>
        <taxon>Streptophyta</taxon>
        <taxon>Embryophyta</taxon>
        <taxon>Tracheophyta</taxon>
        <taxon>Spermatophyta</taxon>
        <taxon>Magnoliopsida</taxon>
        <taxon>eudicotyledons</taxon>
        <taxon>Gunneridae</taxon>
        <taxon>Pentapetalae</taxon>
        <taxon>rosids</taxon>
        <taxon>malvids</taxon>
        <taxon>Malvales</taxon>
        <taxon>Malvaceae</taxon>
        <taxon>Malvoideae</taxon>
        <taxon>Gossypium</taxon>
    </lineage>
</organism>
<accession>A0A9D3VCE2</accession>
<keyword evidence="2" id="KW-1185">Reference proteome</keyword>
<reference evidence="1 2" key="1">
    <citation type="journal article" date="2021" name="Plant Biotechnol. J.">
        <title>Multi-omics assisted identification of the key and species-specific regulatory components of drought-tolerant mechanisms in Gossypium stocksii.</title>
        <authorList>
            <person name="Yu D."/>
            <person name="Ke L."/>
            <person name="Zhang D."/>
            <person name="Wu Y."/>
            <person name="Sun Y."/>
            <person name="Mei J."/>
            <person name="Sun J."/>
            <person name="Sun Y."/>
        </authorList>
    </citation>
    <scope>NUCLEOTIDE SEQUENCE [LARGE SCALE GENOMIC DNA]</scope>
    <source>
        <strain evidence="2">cv. E1</strain>
        <tissue evidence="1">Leaf</tissue>
    </source>
</reference>
<dbReference type="AlphaFoldDB" id="A0A9D3VCE2"/>